<keyword evidence="3" id="KW-1185">Reference proteome</keyword>
<evidence type="ECO:0008006" key="4">
    <source>
        <dbReference type="Google" id="ProtNLM"/>
    </source>
</evidence>
<protein>
    <recommendedName>
        <fullName evidence="4">G-protein coupled receptors family 1 profile domain-containing protein</fullName>
    </recommendedName>
</protein>
<keyword evidence="1" id="KW-1133">Transmembrane helix</keyword>
<evidence type="ECO:0000256" key="1">
    <source>
        <dbReference type="SAM" id="Phobius"/>
    </source>
</evidence>
<name>A0ABD0LZL0_9CAEN</name>
<reference evidence="2 3" key="1">
    <citation type="journal article" date="2023" name="Sci. Data">
        <title>Genome assembly of the Korean intertidal mud-creeper Batillaria attramentaria.</title>
        <authorList>
            <person name="Patra A.K."/>
            <person name="Ho P.T."/>
            <person name="Jun S."/>
            <person name="Lee S.J."/>
            <person name="Kim Y."/>
            <person name="Won Y.J."/>
        </authorList>
    </citation>
    <scope>NUCLEOTIDE SEQUENCE [LARGE SCALE GENOMIC DNA]</scope>
    <source>
        <strain evidence="2">Wonlab-2016</strain>
    </source>
</reference>
<feature type="transmembrane region" description="Helical" evidence="1">
    <location>
        <begin position="39"/>
        <end position="63"/>
    </location>
</feature>
<comment type="caution">
    <text evidence="2">The sequence shown here is derived from an EMBL/GenBank/DDBJ whole genome shotgun (WGS) entry which is preliminary data.</text>
</comment>
<evidence type="ECO:0000313" key="2">
    <source>
        <dbReference type="EMBL" id="KAK7504696.1"/>
    </source>
</evidence>
<organism evidence="2 3">
    <name type="scientific">Batillaria attramentaria</name>
    <dbReference type="NCBI Taxonomy" id="370345"/>
    <lineage>
        <taxon>Eukaryota</taxon>
        <taxon>Metazoa</taxon>
        <taxon>Spiralia</taxon>
        <taxon>Lophotrochozoa</taxon>
        <taxon>Mollusca</taxon>
        <taxon>Gastropoda</taxon>
        <taxon>Caenogastropoda</taxon>
        <taxon>Sorbeoconcha</taxon>
        <taxon>Cerithioidea</taxon>
        <taxon>Batillariidae</taxon>
        <taxon>Batillaria</taxon>
    </lineage>
</organism>
<gene>
    <name evidence="2" type="ORF">BaRGS_00004182</name>
</gene>
<dbReference type="AlphaFoldDB" id="A0ABD0LZL0"/>
<keyword evidence="1" id="KW-0472">Membrane</keyword>
<dbReference type="Gene3D" id="1.20.1070.10">
    <property type="entry name" value="Rhodopsin 7-helix transmembrane proteins"/>
    <property type="match status" value="1"/>
</dbReference>
<keyword evidence="1" id="KW-0812">Transmembrane</keyword>
<sequence length="73" mass="8168">MDAESGRQRAMVCLNLTEKENNTLGGEKAQALFEEVSHVIYGFLLPIVCAFGIVGNLLNLTILTRRKLQKSFR</sequence>
<dbReference type="SUPFAM" id="SSF81321">
    <property type="entry name" value="Family A G protein-coupled receptor-like"/>
    <property type="match status" value="1"/>
</dbReference>
<accession>A0ABD0LZL0</accession>
<dbReference type="EMBL" id="JACVVK020000014">
    <property type="protein sequence ID" value="KAK7504696.1"/>
    <property type="molecule type" value="Genomic_DNA"/>
</dbReference>
<evidence type="ECO:0000313" key="3">
    <source>
        <dbReference type="Proteomes" id="UP001519460"/>
    </source>
</evidence>
<proteinExistence type="predicted"/>
<dbReference type="Proteomes" id="UP001519460">
    <property type="component" value="Unassembled WGS sequence"/>
</dbReference>